<evidence type="ECO:0000256" key="7">
    <source>
        <dbReference type="SAM" id="MobiDB-lite"/>
    </source>
</evidence>
<feature type="domain" description="Zn(2)-C6 fungal-type" evidence="8">
    <location>
        <begin position="16"/>
        <end position="46"/>
    </location>
</feature>
<feature type="region of interest" description="Disordered" evidence="7">
    <location>
        <begin position="443"/>
        <end position="467"/>
    </location>
</feature>
<dbReference type="CDD" id="cd12148">
    <property type="entry name" value="fungal_TF_MHR"/>
    <property type="match status" value="1"/>
</dbReference>
<protein>
    <recommendedName>
        <fullName evidence="8">Zn(2)-C6 fungal-type domain-containing protein</fullName>
    </recommendedName>
</protein>
<dbReference type="SMART" id="SM00066">
    <property type="entry name" value="GAL4"/>
    <property type="match status" value="1"/>
</dbReference>
<gene>
    <name evidence="9" type="ORF">AB675_9135</name>
</gene>
<dbReference type="GO" id="GO:0005634">
    <property type="term" value="C:nucleus"/>
    <property type="evidence" value="ECO:0007669"/>
    <property type="project" value="UniProtKB-SubCell"/>
</dbReference>
<dbReference type="GO" id="GO:0003677">
    <property type="term" value="F:DNA binding"/>
    <property type="evidence" value="ECO:0007669"/>
    <property type="project" value="UniProtKB-KW"/>
</dbReference>
<keyword evidence="3" id="KW-0805">Transcription regulation</keyword>
<dbReference type="GO" id="GO:0000981">
    <property type="term" value="F:DNA-binding transcription factor activity, RNA polymerase II-specific"/>
    <property type="evidence" value="ECO:0007669"/>
    <property type="project" value="InterPro"/>
</dbReference>
<feature type="compositionally biased region" description="Polar residues" evidence="7">
    <location>
        <begin position="608"/>
        <end position="638"/>
    </location>
</feature>
<dbReference type="VEuPathDB" id="FungiDB:AB675_9135"/>
<keyword evidence="10" id="KW-1185">Reference proteome</keyword>
<name>A0A0N1P1W3_9EURO</name>
<evidence type="ECO:0000259" key="8">
    <source>
        <dbReference type="PROSITE" id="PS50048"/>
    </source>
</evidence>
<evidence type="ECO:0000256" key="2">
    <source>
        <dbReference type="ARBA" id="ARBA00022723"/>
    </source>
</evidence>
<evidence type="ECO:0000256" key="3">
    <source>
        <dbReference type="ARBA" id="ARBA00023015"/>
    </source>
</evidence>
<dbReference type="Gene3D" id="4.10.240.10">
    <property type="entry name" value="Zn(2)-C6 fungal-type DNA-binding domain"/>
    <property type="match status" value="1"/>
</dbReference>
<dbReference type="OrthoDB" id="3862662at2759"/>
<dbReference type="PANTHER" id="PTHR47338:SF10">
    <property type="entry name" value="TRANSCRIPTION FACTOR DOMAIN-CONTAINING PROTEIN-RELATED"/>
    <property type="match status" value="1"/>
</dbReference>
<comment type="caution">
    <text evidence="9">The sequence shown here is derived from an EMBL/GenBank/DDBJ whole genome shotgun (WGS) entry which is preliminary data.</text>
</comment>
<feature type="region of interest" description="Disordered" evidence="7">
    <location>
        <begin position="568"/>
        <end position="641"/>
    </location>
</feature>
<evidence type="ECO:0000313" key="10">
    <source>
        <dbReference type="Proteomes" id="UP000038010"/>
    </source>
</evidence>
<evidence type="ECO:0000256" key="4">
    <source>
        <dbReference type="ARBA" id="ARBA00023125"/>
    </source>
</evidence>
<dbReference type="STRING" id="1664694.A0A0N1P1W3"/>
<dbReference type="InterPro" id="IPR050815">
    <property type="entry name" value="TF_fung"/>
</dbReference>
<evidence type="ECO:0000256" key="6">
    <source>
        <dbReference type="ARBA" id="ARBA00023242"/>
    </source>
</evidence>
<organism evidence="9 10">
    <name type="scientific">Cyphellophora attinorum</name>
    <dbReference type="NCBI Taxonomy" id="1664694"/>
    <lineage>
        <taxon>Eukaryota</taxon>
        <taxon>Fungi</taxon>
        <taxon>Dikarya</taxon>
        <taxon>Ascomycota</taxon>
        <taxon>Pezizomycotina</taxon>
        <taxon>Eurotiomycetes</taxon>
        <taxon>Chaetothyriomycetidae</taxon>
        <taxon>Chaetothyriales</taxon>
        <taxon>Cyphellophoraceae</taxon>
        <taxon>Cyphellophora</taxon>
    </lineage>
</organism>
<dbReference type="PANTHER" id="PTHR47338">
    <property type="entry name" value="ZN(II)2CYS6 TRANSCRIPTION FACTOR (EUROFUNG)-RELATED"/>
    <property type="match status" value="1"/>
</dbReference>
<dbReference type="EMBL" id="LFJN01000009">
    <property type="protein sequence ID" value="KPI41407.1"/>
    <property type="molecule type" value="Genomic_DNA"/>
</dbReference>
<keyword evidence="2" id="KW-0479">Metal-binding</keyword>
<reference evidence="9 10" key="1">
    <citation type="submission" date="2015-06" db="EMBL/GenBank/DDBJ databases">
        <title>Draft genome of the ant-associated black yeast Phialophora attae CBS 131958.</title>
        <authorList>
            <person name="Moreno L.F."/>
            <person name="Stielow B.J."/>
            <person name="de Hoog S."/>
            <person name="Vicente V.A."/>
            <person name="Weiss V.A."/>
            <person name="de Vries M."/>
            <person name="Cruz L.M."/>
            <person name="Souza E.M."/>
        </authorList>
    </citation>
    <scope>NUCLEOTIDE SEQUENCE [LARGE SCALE GENOMIC DNA]</scope>
    <source>
        <strain evidence="9 10">CBS 131958</strain>
    </source>
</reference>
<evidence type="ECO:0000256" key="5">
    <source>
        <dbReference type="ARBA" id="ARBA00023163"/>
    </source>
</evidence>
<keyword evidence="6" id="KW-0539">Nucleus</keyword>
<dbReference type="GO" id="GO:0006351">
    <property type="term" value="P:DNA-templated transcription"/>
    <property type="evidence" value="ECO:0007669"/>
    <property type="project" value="InterPro"/>
</dbReference>
<dbReference type="InterPro" id="IPR036864">
    <property type="entry name" value="Zn2-C6_fun-type_DNA-bd_sf"/>
</dbReference>
<keyword evidence="4" id="KW-0238">DNA-binding</keyword>
<dbReference type="InterPro" id="IPR007219">
    <property type="entry name" value="XnlR_reg_dom"/>
</dbReference>
<evidence type="ECO:0000313" key="9">
    <source>
        <dbReference type="EMBL" id="KPI41407.1"/>
    </source>
</evidence>
<dbReference type="SUPFAM" id="SSF57701">
    <property type="entry name" value="Zn2/Cys6 DNA-binding domain"/>
    <property type="match status" value="1"/>
</dbReference>
<feature type="region of interest" description="Disordered" evidence="7">
    <location>
        <begin position="50"/>
        <end position="104"/>
    </location>
</feature>
<dbReference type="Pfam" id="PF04082">
    <property type="entry name" value="Fungal_trans"/>
    <property type="match status" value="1"/>
</dbReference>
<dbReference type="PROSITE" id="PS00463">
    <property type="entry name" value="ZN2_CY6_FUNGAL_1"/>
    <property type="match status" value="1"/>
</dbReference>
<dbReference type="PROSITE" id="PS50048">
    <property type="entry name" value="ZN2_CY6_FUNGAL_2"/>
    <property type="match status" value="1"/>
</dbReference>
<evidence type="ECO:0000256" key="1">
    <source>
        <dbReference type="ARBA" id="ARBA00004123"/>
    </source>
</evidence>
<feature type="compositionally biased region" description="Polar residues" evidence="7">
    <location>
        <begin position="451"/>
        <end position="466"/>
    </location>
</feature>
<dbReference type="CDD" id="cd00067">
    <property type="entry name" value="GAL4"/>
    <property type="match status" value="1"/>
</dbReference>
<dbReference type="InterPro" id="IPR001138">
    <property type="entry name" value="Zn2Cys6_DnaBD"/>
</dbReference>
<sequence length="692" mass="76951">MATEAVIKAGNLSKIACHNCRKRKVKCDRELPACSICSYNNQVCSYPDRVLKPGPKLGSKNARSKRRRSSVDDDTLQGDRHPHQPGSGTGPECSPMPGSPATLNDNREMQSLSFIIHPSHELTSPGGPKHDSPSHTFANGGAFILAACSAMHITSDVFVVLVENYFKTFMSFRLFPKTRFWSHLREIEDEESATALLAAIVAFAVKLWEPNESEVTLNTLVANLSTSSLINLAIKSADKALTNCGDDPPPLHLLQALVLISHWLLIQGVRGRAWRYLGVCIRVAYEINLHLVDSGRPQDWIDEDPSPWAWFIIINSIMKDAQTISSPMGVDKAASMDSLDARSAAQYFAEMRTERIEETRKRLTTYYNAARYFSMALPQSLKYRGQYLSFERGVPANGQGGVKMLRDLHTGIYSIHLMTQLAFLMTLKYHLFRRAPPTATVGNGIFPQDPDSANQNDPEASRSQCRSQKDVDEYFEAASSILNITNRSNDQLHRYINPFLVNTIWLAAAVQLLKRELFCTKQAEKDLVTSNFEVLRMSYDMFIEFWRSNDTAKKNLAALQNQLKAFQAKTRSDHNASATHAATKPNNPTSQMAQPQLDGFGSNGAGAQVSSTPGQQLHTPNSIGNGSTDIAGQSQQNWPAPDFSAADPMQQFDMQNFDFDFLDPFSLPNDFDFNAGMDTYNNFGDVFSGSVF</sequence>
<dbReference type="Proteomes" id="UP000038010">
    <property type="component" value="Unassembled WGS sequence"/>
</dbReference>
<dbReference type="AlphaFoldDB" id="A0A0N1P1W3"/>
<comment type="subcellular location">
    <subcellularLocation>
        <location evidence="1">Nucleus</location>
    </subcellularLocation>
</comment>
<dbReference type="Pfam" id="PF00172">
    <property type="entry name" value="Zn_clus"/>
    <property type="match status" value="1"/>
</dbReference>
<keyword evidence="5" id="KW-0804">Transcription</keyword>
<accession>A0A0N1P1W3</accession>
<dbReference type="RefSeq" id="XP_018001370.1">
    <property type="nucleotide sequence ID" value="XM_018149646.1"/>
</dbReference>
<dbReference type="GO" id="GO:0008270">
    <property type="term" value="F:zinc ion binding"/>
    <property type="evidence" value="ECO:0007669"/>
    <property type="project" value="InterPro"/>
</dbReference>
<proteinExistence type="predicted"/>
<dbReference type="GeneID" id="28741525"/>
<feature type="compositionally biased region" description="Polar residues" evidence="7">
    <location>
        <begin position="575"/>
        <end position="594"/>
    </location>
</feature>